<proteinExistence type="predicted"/>
<evidence type="ECO:0000313" key="1">
    <source>
        <dbReference type="EMBL" id="URE11238.1"/>
    </source>
</evidence>
<dbReference type="Proteomes" id="UP001055439">
    <property type="component" value="Chromosome 6"/>
</dbReference>
<organism evidence="1 2">
    <name type="scientific">Musa troglodytarum</name>
    <name type="common">fe'i banana</name>
    <dbReference type="NCBI Taxonomy" id="320322"/>
    <lineage>
        <taxon>Eukaryota</taxon>
        <taxon>Viridiplantae</taxon>
        <taxon>Streptophyta</taxon>
        <taxon>Embryophyta</taxon>
        <taxon>Tracheophyta</taxon>
        <taxon>Spermatophyta</taxon>
        <taxon>Magnoliopsida</taxon>
        <taxon>Liliopsida</taxon>
        <taxon>Zingiberales</taxon>
        <taxon>Musaceae</taxon>
        <taxon>Musa</taxon>
    </lineage>
</organism>
<keyword evidence="2" id="KW-1185">Reference proteome</keyword>
<reference evidence="1" key="1">
    <citation type="submission" date="2022-05" db="EMBL/GenBank/DDBJ databases">
        <title>The Musa troglodytarum L. genome provides insights into the mechanism of non-climacteric behaviour and enrichment of carotenoids.</title>
        <authorList>
            <person name="Wang J."/>
        </authorList>
    </citation>
    <scope>NUCLEOTIDE SEQUENCE</scope>
    <source>
        <tissue evidence="1">Leaf</tissue>
    </source>
</reference>
<protein>
    <submittedName>
        <fullName evidence="1">Uncharacterized protein</fullName>
    </submittedName>
</protein>
<name>A0A9E7GHJ3_9LILI</name>
<dbReference type="EMBL" id="CP097508">
    <property type="protein sequence ID" value="URE11238.1"/>
    <property type="molecule type" value="Genomic_DNA"/>
</dbReference>
<gene>
    <name evidence="1" type="ORF">MUK42_35980</name>
</gene>
<dbReference type="AlphaFoldDB" id="A0A9E7GHJ3"/>
<accession>A0A9E7GHJ3</accession>
<sequence length="77" mass="8279">MWTAQVHLSHTCPTSPASRFLARERETGGKRSNAVPLCGVAFADLKIPEFRWSGGVGGTLLLGFGETRVVCFLGLTD</sequence>
<evidence type="ECO:0000313" key="2">
    <source>
        <dbReference type="Proteomes" id="UP001055439"/>
    </source>
</evidence>